<dbReference type="AlphaFoldDB" id="A0AAD1Y518"/>
<organism evidence="1 2">
    <name type="scientific">Euplotes crassus</name>
    <dbReference type="NCBI Taxonomy" id="5936"/>
    <lineage>
        <taxon>Eukaryota</taxon>
        <taxon>Sar</taxon>
        <taxon>Alveolata</taxon>
        <taxon>Ciliophora</taxon>
        <taxon>Intramacronucleata</taxon>
        <taxon>Spirotrichea</taxon>
        <taxon>Hypotrichia</taxon>
        <taxon>Euplotida</taxon>
        <taxon>Euplotidae</taxon>
        <taxon>Moneuplotes</taxon>
    </lineage>
</organism>
<accession>A0AAD1Y518</accession>
<evidence type="ECO:0000313" key="1">
    <source>
        <dbReference type="EMBL" id="CAI2384834.1"/>
    </source>
</evidence>
<evidence type="ECO:0000313" key="2">
    <source>
        <dbReference type="Proteomes" id="UP001295684"/>
    </source>
</evidence>
<proteinExistence type="predicted"/>
<reference evidence="1" key="1">
    <citation type="submission" date="2023-07" db="EMBL/GenBank/DDBJ databases">
        <authorList>
            <consortium name="AG Swart"/>
            <person name="Singh M."/>
            <person name="Singh A."/>
            <person name="Seah K."/>
            <person name="Emmerich C."/>
        </authorList>
    </citation>
    <scope>NUCLEOTIDE SEQUENCE</scope>
    <source>
        <strain evidence="1">DP1</strain>
    </source>
</reference>
<dbReference type="Proteomes" id="UP001295684">
    <property type="component" value="Unassembled WGS sequence"/>
</dbReference>
<protein>
    <submittedName>
        <fullName evidence="1">Uncharacterized protein</fullName>
    </submittedName>
</protein>
<dbReference type="EMBL" id="CAMPGE010027184">
    <property type="protein sequence ID" value="CAI2384834.1"/>
    <property type="molecule type" value="Genomic_DNA"/>
</dbReference>
<gene>
    <name evidence="1" type="ORF">ECRASSUSDP1_LOCUS26373</name>
</gene>
<name>A0AAD1Y518_EUPCR</name>
<comment type="caution">
    <text evidence="1">The sequence shown here is derived from an EMBL/GenBank/DDBJ whole genome shotgun (WGS) entry which is preliminary data.</text>
</comment>
<keyword evidence="2" id="KW-1185">Reference proteome</keyword>
<sequence length="178" mass="20836">MTLAIESYRALYNSIAIKKMGMRRSNTRRRNEIPLGVQNQMIQTIRKREIHNKIKAFSPEVIRKIRPSSPRFQIQFNSTVSTIHQETDSEKAQRRKKVNEGYQNFILKVRNKLSNFKRGRFLSPNMLRNKANLIINCKLTHKTQQKGATRIGDSKKRYTDKLPILNNVTTSESKCFNL</sequence>